<dbReference type="GO" id="GO:0005886">
    <property type="term" value="C:plasma membrane"/>
    <property type="evidence" value="ECO:0007669"/>
    <property type="project" value="TreeGrafter"/>
</dbReference>
<dbReference type="Proteomes" id="UP000694845">
    <property type="component" value="Unplaced"/>
</dbReference>
<dbReference type="InterPro" id="IPR013783">
    <property type="entry name" value="Ig-like_fold"/>
</dbReference>
<evidence type="ECO:0000259" key="14">
    <source>
        <dbReference type="PROSITE" id="PS50011"/>
    </source>
</evidence>
<feature type="transmembrane region" description="Helical" evidence="13">
    <location>
        <begin position="124"/>
        <end position="147"/>
    </location>
</feature>
<comment type="catalytic activity">
    <reaction evidence="11">
        <text>L-tyrosyl-[protein] + ATP = O-phospho-L-tyrosyl-[protein] + ADP + H(+)</text>
        <dbReference type="Rhea" id="RHEA:10596"/>
        <dbReference type="Rhea" id="RHEA-COMP:10136"/>
        <dbReference type="Rhea" id="RHEA-COMP:20101"/>
        <dbReference type="ChEBI" id="CHEBI:15378"/>
        <dbReference type="ChEBI" id="CHEBI:30616"/>
        <dbReference type="ChEBI" id="CHEBI:46858"/>
        <dbReference type="ChEBI" id="CHEBI:61978"/>
        <dbReference type="ChEBI" id="CHEBI:456216"/>
        <dbReference type="EC" id="2.7.10.1"/>
    </reaction>
</comment>
<keyword evidence="4 13" id="KW-0812">Transmembrane</keyword>
<evidence type="ECO:0000256" key="3">
    <source>
        <dbReference type="ARBA" id="ARBA00022679"/>
    </source>
</evidence>
<evidence type="ECO:0000256" key="8">
    <source>
        <dbReference type="ARBA" id="ARBA00023136"/>
    </source>
</evidence>
<evidence type="ECO:0000256" key="9">
    <source>
        <dbReference type="ARBA" id="ARBA00023170"/>
    </source>
</evidence>
<dbReference type="OMA" id="IVMLECW"/>
<evidence type="ECO:0000256" key="1">
    <source>
        <dbReference type="ARBA" id="ARBA00004167"/>
    </source>
</evidence>
<dbReference type="Gene3D" id="1.10.510.10">
    <property type="entry name" value="Transferase(Phosphotransferase) domain 1"/>
    <property type="match status" value="1"/>
</dbReference>
<dbReference type="InterPro" id="IPR003961">
    <property type="entry name" value="FN3_dom"/>
</dbReference>
<dbReference type="InterPro" id="IPR001245">
    <property type="entry name" value="Ser-Thr/Tyr_kinase_cat_dom"/>
</dbReference>
<dbReference type="FunFam" id="3.30.200.20:FF:000586">
    <property type="entry name" value="Receptor protein-tyrosine kinase"/>
    <property type="match status" value="1"/>
</dbReference>
<dbReference type="EC" id="2.7.10.1" evidence="2"/>
<dbReference type="Gene3D" id="2.60.40.10">
    <property type="entry name" value="Immunoglobulins"/>
    <property type="match status" value="1"/>
</dbReference>
<feature type="binding site" evidence="12">
    <location>
        <position position="239"/>
    </location>
    <ligand>
        <name>ATP</name>
        <dbReference type="ChEBI" id="CHEBI:30616"/>
    </ligand>
</feature>
<accession>A0A8B7ZI73</accession>
<evidence type="ECO:0000256" key="6">
    <source>
        <dbReference type="ARBA" id="ARBA00022777"/>
    </source>
</evidence>
<dbReference type="PANTHER" id="PTHR24416:SF620">
    <property type="entry name" value="TYROSINE-PROTEIN KINASE RECEPTOR TORSO"/>
    <property type="match status" value="1"/>
</dbReference>
<dbReference type="SUPFAM" id="SSF49265">
    <property type="entry name" value="Fibronectin type III"/>
    <property type="match status" value="1"/>
</dbReference>
<evidence type="ECO:0000313" key="17">
    <source>
        <dbReference type="RefSeq" id="XP_022105268.1"/>
    </source>
</evidence>
<evidence type="ECO:0000256" key="12">
    <source>
        <dbReference type="PROSITE-ProRule" id="PRU10141"/>
    </source>
</evidence>
<evidence type="ECO:0000313" key="16">
    <source>
        <dbReference type="Proteomes" id="UP000694845"/>
    </source>
</evidence>
<keyword evidence="3" id="KW-0808">Transferase</keyword>
<keyword evidence="5" id="KW-0677">Repeat</keyword>
<evidence type="ECO:0000256" key="10">
    <source>
        <dbReference type="ARBA" id="ARBA00023180"/>
    </source>
</evidence>
<dbReference type="CDD" id="cd00192">
    <property type="entry name" value="PTKc"/>
    <property type="match status" value="1"/>
</dbReference>
<dbReference type="RefSeq" id="XP_022105268.1">
    <property type="nucleotide sequence ID" value="XM_022249576.1"/>
</dbReference>
<dbReference type="PROSITE" id="PS50011">
    <property type="entry name" value="PROTEIN_KINASE_DOM"/>
    <property type="match status" value="1"/>
</dbReference>
<dbReference type="InterPro" id="IPR050122">
    <property type="entry name" value="RTK"/>
</dbReference>
<keyword evidence="9" id="KW-0675">Receptor</keyword>
<dbReference type="GeneID" id="110987123"/>
<keyword evidence="8 13" id="KW-0472">Membrane</keyword>
<dbReference type="InterPro" id="IPR011009">
    <property type="entry name" value="Kinase-like_dom_sf"/>
</dbReference>
<dbReference type="Gene3D" id="3.30.200.20">
    <property type="entry name" value="Phosphorylase Kinase, domain 1"/>
    <property type="match status" value="1"/>
</dbReference>
<evidence type="ECO:0000256" key="5">
    <source>
        <dbReference type="ARBA" id="ARBA00022737"/>
    </source>
</evidence>
<gene>
    <name evidence="17 18" type="primary">LOC110987123</name>
</gene>
<keyword evidence="6" id="KW-0418">Kinase</keyword>
<dbReference type="CDD" id="cd00063">
    <property type="entry name" value="FN3"/>
    <property type="match status" value="1"/>
</dbReference>
<dbReference type="AlphaFoldDB" id="A0A8B7ZI73"/>
<comment type="subcellular location">
    <subcellularLocation>
        <location evidence="1">Membrane</location>
        <topology evidence="1">Single-pass membrane protein</topology>
    </subcellularLocation>
</comment>
<keyword evidence="10" id="KW-0325">Glycoprotein</keyword>
<evidence type="ECO:0000256" key="13">
    <source>
        <dbReference type="SAM" id="Phobius"/>
    </source>
</evidence>
<feature type="domain" description="Fibronectin type-III" evidence="15">
    <location>
        <begin position="1"/>
        <end position="86"/>
    </location>
</feature>
<keyword evidence="12" id="KW-0067">ATP-binding</keyword>
<keyword evidence="12" id="KW-0547">Nucleotide-binding</keyword>
<dbReference type="GO" id="GO:0043235">
    <property type="term" value="C:receptor complex"/>
    <property type="evidence" value="ECO:0007669"/>
    <property type="project" value="TreeGrafter"/>
</dbReference>
<evidence type="ECO:0000256" key="2">
    <source>
        <dbReference type="ARBA" id="ARBA00011902"/>
    </source>
</evidence>
<keyword evidence="16" id="KW-1185">Reference proteome</keyword>
<reference evidence="17 18" key="1">
    <citation type="submission" date="2025-04" db="UniProtKB">
        <authorList>
            <consortium name="RefSeq"/>
        </authorList>
    </citation>
    <scope>IDENTIFICATION</scope>
</reference>
<dbReference type="Pfam" id="PF07714">
    <property type="entry name" value="PK_Tyr_Ser-Thr"/>
    <property type="match status" value="1"/>
</dbReference>
<evidence type="ECO:0000256" key="7">
    <source>
        <dbReference type="ARBA" id="ARBA00022989"/>
    </source>
</evidence>
<evidence type="ECO:0000256" key="11">
    <source>
        <dbReference type="ARBA" id="ARBA00051243"/>
    </source>
</evidence>
<evidence type="ECO:0000259" key="15">
    <source>
        <dbReference type="PROSITE" id="PS50853"/>
    </source>
</evidence>
<dbReference type="GO" id="GO:0005524">
    <property type="term" value="F:ATP binding"/>
    <property type="evidence" value="ECO:0007669"/>
    <property type="project" value="UniProtKB-UniRule"/>
</dbReference>
<sequence length="549" mass="61788">MGQYTVVLSWSPSSQVSDNISLYELRYNTTSTELPLKVFHDQDKLFYTKELEDVKSSSNYTAMVRAYTDDGKGGAWAVLDFDTHSAQFASNSTRSEELCAKLKPSPDVTTFASATTGQQTAPSYVAVIVVSFMATFAVVGALILRFIKRRKAVAESKEAIFVRYPEEGGSRKGTPAGMKSSFDELREPDVDFQSREIDRSLLTINEKLGSGQFGIVYSGILNSADSSLKKYAPRPVAVKSLKMNATREAREDFLDEIKLIIDIGHHPNILAILGCCTVDEPYYLITEYMKYGDLLGFLWKCRDEKFQAEDPIFCITETGQLQIARQIARGMEYLSNTRYYHGDLAARNVLVGEGLVVKISDFGMADDLYQRGYKRLGQEKKRPLKWVSLETNTKGTCSIKSDVWSFGIVLYEIYTLGGVPYPGLDGFEVVRKLEDGYRMEQPDNCPDELYIVMLECWHENPDLRPTFTTLYNKLDRMLSELSSEYFMELDVDDHLSPSTEITNYGYEGTRGDGGQYEALKAFGWSPVPRVTVECVDAVQQENTTDTSKC</sequence>
<dbReference type="SUPFAM" id="SSF56112">
    <property type="entry name" value="Protein kinase-like (PK-like)"/>
    <property type="match status" value="1"/>
</dbReference>
<dbReference type="InterPro" id="IPR008266">
    <property type="entry name" value="Tyr_kinase_AS"/>
</dbReference>
<dbReference type="RefSeq" id="XP_022105269.1">
    <property type="nucleotide sequence ID" value="XM_022249577.1"/>
</dbReference>
<dbReference type="InterPro" id="IPR000719">
    <property type="entry name" value="Prot_kinase_dom"/>
</dbReference>
<dbReference type="PROSITE" id="PS50853">
    <property type="entry name" value="FN3"/>
    <property type="match status" value="1"/>
</dbReference>
<dbReference type="KEGG" id="aplc:110987123"/>
<dbReference type="OrthoDB" id="535945at2759"/>
<organism evidence="16 18">
    <name type="scientific">Acanthaster planci</name>
    <name type="common">Crown-of-thorns starfish</name>
    <dbReference type="NCBI Taxonomy" id="133434"/>
    <lineage>
        <taxon>Eukaryota</taxon>
        <taxon>Metazoa</taxon>
        <taxon>Echinodermata</taxon>
        <taxon>Eleutherozoa</taxon>
        <taxon>Asterozoa</taxon>
        <taxon>Asteroidea</taxon>
        <taxon>Valvatacea</taxon>
        <taxon>Valvatida</taxon>
        <taxon>Acanthasteridae</taxon>
        <taxon>Acanthaster</taxon>
    </lineage>
</organism>
<evidence type="ECO:0000313" key="18">
    <source>
        <dbReference type="RefSeq" id="XP_022105269.1"/>
    </source>
</evidence>
<dbReference type="FunFam" id="1.10.510.10:FF:002448">
    <property type="match status" value="1"/>
</dbReference>
<proteinExistence type="predicted"/>
<dbReference type="PROSITE" id="PS00107">
    <property type="entry name" value="PROTEIN_KINASE_ATP"/>
    <property type="match status" value="1"/>
</dbReference>
<dbReference type="PRINTS" id="PR00109">
    <property type="entry name" value="TYRKINASE"/>
</dbReference>
<evidence type="ECO:0000256" key="4">
    <source>
        <dbReference type="ARBA" id="ARBA00022692"/>
    </source>
</evidence>
<protein>
    <recommendedName>
        <fullName evidence="2">receptor protein-tyrosine kinase</fullName>
        <ecNumber evidence="2">2.7.10.1</ecNumber>
    </recommendedName>
</protein>
<name>A0A8B7ZI73_ACAPL</name>
<dbReference type="GO" id="GO:0004714">
    <property type="term" value="F:transmembrane receptor protein tyrosine kinase activity"/>
    <property type="evidence" value="ECO:0007669"/>
    <property type="project" value="UniProtKB-EC"/>
</dbReference>
<dbReference type="PANTHER" id="PTHR24416">
    <property type="entry name" value="TYROSINE-PROTEIN KINASE RECEPTOR"/>
    <property type="match status" value="1"/>
</dbReference>
<dbReference type="InterPro" id="IPR017441">
    <property type="entry name" value="Protein_kinase_ATP_BS"/>
</dbReference>
<dbReference type="InterPro" id="IPR036116">
    <property type="entry name" value="FN3_sf"/>
</dbReference>
<dbReference type="GO" id="GO:0007169">
    <property type="term" value="P:cell surface receptor protein tyrosine kinase signaling pathway"/>
    <property type="evidence" value="ECO:0007669"/>
    <property type="project" value="TreeGrafter"/>
</dbReference>
<keyword evidence="7 13" id="KW-1133">Transmembrane helix</keyword>
<feature type="domain" description="Protein kinase" evidence="14">
    <location>
        <begin position="202"/>
        <end position="486"/>
    </location>
</feature>
<dbReference type="Pfam" id="PF00041">
    <property type="entry name" value="fn3"/>
    <property type="match status" value="1"/>
</dbReference>
<dbReference type="PROSITE" id="PS00109">
    <property type="entry name" value="PROTEIN_KINASE_TYR"/>
    <property type="match status" value="1"/>
</dbReference>